<keyword evidence="4 5" id="KW-0663">Pyridoxal phosphate</keyword>
<comment type="similarity">
    <text evidence="5">Belongs to the class-III pyridoxal-phosphate-dependent aminotransferase family. ArgD subfamily.</text>
</comment>
<keyword evidence="7" id="KW-1185">Reference proteome</keyword>
<keyword evidence="5" id="KW-0963">Cytoplasm</keyword>
<keyword evidence="5" id="KW-0055">Arginine biosynthesis</keyword>
<feature type="modified residue" description="N6-(pyridoxal phosphate)lysine" evidence="5">
    <location>
        <position position="250"/>
    </location>
</feature>
<feature type="binding site" evidence="5">
    <location>
        <position position="136"/>
    </location>
    <ligand>
        <name>pyridoxal 5'-phosphate</name>
        <dbReference type="ChEBI" id="CHEBI:597326"/>
    </ligand>
</feature>
<feature type="binding site" evidence="5">
    <location>
        <position position="278"/>
    </location>
    <ligand>
        <name>N(2)-acetyl-L-ornithine</name>
        <dbReference type="ChEBI" id="CHEBI:57805"/>
    </ligand>
</feature>
<evidence type="ECO:0000256" key="5">
    <source>
        <dbReference type="HAMAP-Rule" id="MF_01107"/>
    </source>
</evidence>
<dbReference type="InterPro" id="IPR015422">
    <property type="entry name" value="PyrdxlP-dep_Trfase_small"/>
</dbReference>
<comment type="subunit">
    <text evidence="5">Homodimer.</text>
</comment>
<dbReference type="InterPro" id="IPR004636">
    <property type="entry name" value="AcOrn/SuccOrn_fam"/>
</dbReference>
<evidence type="ECO:0000256" key="2">
    <source>
        <dbReference type="ARBA" id="ARBA00022605"/>
    </source>
</evidence>
<name>A0ABS1GK90_9AQUI</name>
<dbReference type="SUPFAM" id="SSF53383">
    <property type="entry name" value="PLP-dependent transferases"/>
    <property type="match status" value="1"/>
</dbReference>
<dbReference type="Gene3D" id="3.90.1150.10">
    <property type="entry name" value="Aspartate Aminotransferase, domain 1"/>
    <property type="match status" value="1"/>
</dbReference>
<comment type="catalytic activity">
    <reaction evidence="5">
        <text>N(2)-acetyl-L-ornithine + 2-oxoglutarate = N-acetyl-L-glutamate 5-semialdehyde + L-glutamate</text>
        <dbReference type="Rhea" id="RHEA:18049"/>
        <dbReference type="ChEBI" id="CHEBI:16810"/>
        <dbReference type="ChEBI" id="CHEBI:29123"/>
        <dbReference type="ChEBI" id="CHEBI:29985"/>
        <dbReference type="ChEBI" id="CHEBI:57805"/>
        <dbReference type="EC" id="2.6.1.11"/>
    </reaction>
</comment>
<dbReference type="Pfam" id="PF00202">
    <property type="entry name" value="Aminotran_3"/>
    <property type="match status" value="1"/>
</dbReference>
<comment type="cofactor">
    <cofactor evidence="5">
        <name>pyridoxal 5'-phosphate</name>
        <dbReference type="ChEBI" id="CHEBI:597326"/>
    </cofactor>
    <text evidence="5">Binds 1 pyridoxal phosphate per subunit.</text>
</comment>
<dbReference type="InterPro" id="IPR015424">
    <property type="entry name" value="PyrdxlP-dep_Trfase"/>
</dbReference>
<comment type="pathway">
    <text evidence="5">Amino-acid biosynthesis; L-arginine biosynthesis; N(2)-acetyl-L-ornithine from L-glutamate: step 4/4.</text>
</comment>
<dbReference type="InterPro" id="IPR050103">
    <property type="entry name" value="Class-III_PLP-dep_AT"/>
</dbReference>
<dbReference type="RefSeq" id="WP_200674900.1">
    <property type="nucleotide sequence ID" value="NZ_JAACYA010000002.1"/>
</dbReference>
<proteinExistence type="inferred from homology"/>
<protein>
    <recommendedName>
        <fullName evidence="5">Acetylornithine aminotransferase</fullName>
        <shortName evidence="5">ACOAT</shortName>
        <ecNumber evidence="5">2.6.1.11</ecNumber>
    </recommendedName>
</protein>
<comment type="caution">
    <text evidence="6">The sequence shown here is derived from an EMBL/GenBank/DDBJ whole genome shotgun (WGS) entry which is preliminary data.</text>
</comment>
<evidence type="ECO:0000256" key="3">
    <source>
        <dbReference type="ARBA" id="ARBA00022679"/>
    </source>
</evidence>
<feature type="binding site" evidence="5">
    <location>
        <position position="279"/>
    </location>
    <ligand>
        <name>pyridoxal 5'-phosphate</name>
        <dbReference type="ChEBI" id="CHEBI:597326"/>
    </ligand>
</feature>
<dbReference type="CDD" id="cd00610">
    <property type="entry name" value="OAT_like"/>
    <property type="match status" value="1"/>
</dbReference>
<feature type="binding site" evidence="5">
    <location>
        <begin position="103"/>
        <end position="104"/>
    </location>
    <ligand>
        <name>pyridoxal 5'-phosphate</name>
        <dbReference type="ChEBI" id="CHEBI:597326"/>
    </ligand>
</feature>
<dbReference type="EMBL" id="JAACYA010000002">
    <property type="protein sequence ID" value="MBK3333332.1"/>
    <property type="molecule type" value="Genomic_DNA"/>
</dbReference>
<dbReference type="HAMAP" id="MF_01107">
    <property type="entry name" value="ArgD_aminotrans_3"/>
    <property type="match status" value="1"/>
</dbReference>
<accession>A0ABS1GK90</accession>
<feature type="binding site" evidence="5">
    <location>
        <begin position="221"/>
        <end position="224"/>
    </location>
    <ligand>
        <name>pyridoxal 5'-phosphate</name>
        <dbReference type="ChEBI" id="CHEBI:597326"/>
    </ligand>
</feature>
<keyword evidence="2 5" id="KW-0028">Amino-acid biosynthesis</keyword>
<evidence type="ECO:0000313" key="6">
    <source>
        <dbReference type="EMBL" id="MBK3333332.1"/>
    </source>
</evidence>
<sequence>MKEFIQMGNRYLFENYARFPVSFVKGEGVYLYDTEGKKYLDMLSGIAVNSLGYSHPKLTEALCRQVKQLIHTSNLFYIQPQIDVAKVLVENSCLDRVFFCNSGAEANETAIKLVRKYFYDRGEPEKYEIITFTGGFHGRTIGSLTATAQPKYHEGFRPLLQGIRYAEFNNINSLKNAITGNTAAIMFEFIQGEGGINPIDEHFLNAIVEIAQEKNLLIVVDEVQTGIGRTGKLFAYQHYDICPDIVTLAKGLGGGVPIGAVMAKEEIAKSFTPGTHGSTFGGNYLSTTAAKVVLNEVLKEGFLESVQKKGEYLSYLLQNAGLNVRGKGLMIGTPLPENIKASDVAKKCLENGLIVGTAGGNTLRFVPPLIITQQQIEEGVRILTAVLEEF</sequence>
<evidence type="ECO:0000313" key="7">
    <source>
        <dbReference type="Proteomes" id="UP000772812"/>
    </source>
</evidence>
<dbReference type="EC" id="2.6.1.11" evidence="5"/>
<dbReference type="InterPro" id="IPR005814">
    <property type="entry name" value="Aminotrans_3"/>
</dbReference>
<dbReference type="GO" id="GO:0008483">
    <property type="term" value="F:transaminase activity"/>
    <property type="evidence" value="ECO:0007669"/>
    <property type="project" value="UniProtKB-KW"/>
</dbReference>
<dbReference type="NCBIfam" id="NF002325">
    <property type="entry name" value="PRK01278.1"/>
    <property type="match status" value="1"/>
</dbReference>
<comment type="miscellaneous">
    <text evidence="5">May also have succinyldiaminopimelate aminotransferase activity, thus carrying out the corresponding step in lysine biosynthesis.</text>
</comment>
<gene>
    <name evidence="5" type="primary">argD</name>
    <name evidence="6" type="ORF">GWK41_09645</name>
</gene>
<dbReference type="PIRSF" id="PIRSF000521">
    <property type="entry name" value="Transaminase_4ab_Lys_Orn"/>
    <property type="match status" value="1"/>
</dbReference>
<comment type="subcellular location">
    <subcellularLocation>
        <location evidence="5">Cytoplasm</location>
    </subcellularLocation>
</comment>
<keyword evidence="3 5" id="KW-0808">Transferase</keyword>
<dbReference type="PANTHER" id="PTHR11986:SF79">
    <property type="entry name" value="ACETYLORNITHINE AMINOTRANSFERASE, MITOCHONDRIAL"/>
    <property type="match status" value="1"/>
</dbReference>
<evidence type="ECO:0000256" key="4">
    <source>
        <dbReference type="ARBA" id="ARBA00022898"/>
    </source>
</evidence>
<dbReference type="Proteomes" id="UP000772812">
    <property type="component" value="Unassembled WGS sequence"/>
</dbReference>
<reference evidence="6 7" key="1">
    <citation type="journal article" date="2021" name="Syst. Appl. Microbiol.">
        <title>Persephonella atlantica sp. nov.: How to adapt to physico-chemical gradients in high temperature hydrothermal habitats.</title>
        <authorList>
            <person name="Francois D.X."/>
            <person name="Godfroy A."/>
            <person name="Mathien C."/>
            <person name="Aube J."/>
            <person name="Cathalot C."/>
            <person name="Lesongeur F."/>
            <person name="L'Haridon S."/>
            <person name="Philippon X."/>
            <person name="Roussel E.G."/>
        </authorList>
    </citation>
    <scope>NUCLEOTIDE SEQUENCE [LARGE SCALE GENOMIC DNA]</scope>
    <source>
        <strain evidence="6 7">MO1340</strain>
    </source>
</reference>
<dbReference type="NCBIfam" id="TIGR00707">
    <property type="entry name" value="argD"/>
    <property type="match status" value="1"/>
</dbReference>
<dbReference type="InterPro" id="IPR049704">
    <property type="entry name" value="Aminotrans_3_PPA_site"/>
</dbReference>
<feature type="binding site" evidence="5">
    <location>
        <position position="139"/>
    </location>
    <ligand>
        <name>N(2)-acetyl-L-ornithine</name>
        <dbReference type="ChEBI" id="CHEBI:57805"/>
    </ligand>
</feature>
<dbReference type="PANTHER" id="PTHR11986">
    <property type="entry name" value="AMINOTRANSFERASE CLASS III"/>
    <property type="match status" value="1"/>
</dbReference>
<dbReference type="PROSITE" id="PS00600">
    <property type="entry name" value="AA_TRANSFER_CLASS_3"/>
    <property type="match status" value="1"/>
</dbReference>
<keyword evidence="1 5" id="KW-0032">Aminotransferase</keyword>
<dbReference type="Gene3D" id="3.40.640.10">
    <property type="entry name" value="Type I PLP-dependent aspartate aminotransferase-like (Major domain)"/>
    <property type="match status" value="1"/>
</dbReference>
<dbReference type="InterPro" id="IPR015421">
    <property type="entry name" value="PyrdxlP-dep_Trfase_major"/>
</dbReference>
<organism evidence="6 7">
    <name type="scientific">Persephonella atlantica</name>
    <dbReference type="NCBI Taxonomy" id="2699429"/>
    <lineage>
        <taxon>Bacteria</taxon>
        <taxon>Pseudomonadati</taxon>
        <taxon>Aquificota</taxon>
        <taxon>Aquificia</taxon>
        <taxon>Aquificales</taxon>
        <taxon>Hydrogenothermaceae</taxon>
        <taxon>Persephonella</taxon>
    </lineage>
</organism>
<evidence type="ECO:0000256" key="1">
    <source>
        <dbReference type="ARBA" id="ARBA00022576"/>
    </source>
</evidence>